<feature type="chain" id="PRO_5042206349" description="Peptidase S8 pro-domain domain-containing protein" evidence="9">
    <location>
        <begin position="27"/>
        <end position="167"/>
    </location>
</feature>
<dbReference type="GO" id="GO:0016486">
    <property type="term" value="P:peptide hormone processing"/>
    <property type="evidence" value="ECO:0007669"/>
    <property type="project" value="TreeGrafter"/>
</dbReference>
<dbReference type="InterPro" id="IPR032815">
    <property type="entry name" value="S8_pro-domain"/>
</dbReference>
<evidence type="ECO:0000256" key="5">
    <source>
        <dbReference type="ARBA" id="ARBA00022825"/>
    </source>
</evidence>
<sequence>MDARVALLHLWTALVLLTAKLKWIDATEVYTNTWAVQINGGAEEADRIAREHGFINHGNVFGDYYHFRHHAVEKRAVSGHSGMHIRLQKEPQVLWAEQQVVKKRTKRDIYEDPTDPDFPKQWYLTTPSHQDLNTKIAWAQGYTGKGVVVTILDDGIEKDHPDLISNY</sequence>
<dbReference type="GO" id="GO:0005802">
    <property type="term" value="C:trans-Golgi network"/>
    <property type="evidence" value="ECO:0007669"/>
    <property type="project" value="TreeGrafter"/>
</dbReference>
<evidence type="ECO:0000313" key="11">
    <source>
        <dbReference type="EMBL" id="KAJ4937466.1"/>
    </source>
</evidence>
<evidence type="ECO:0000256" key="9">
    <source>
        <dbReference type="SAM" id="SignalP"/>
    </source>
</evidence>
<dbReference type="FunFam" id="3.30.70.850:FF:000001">
    <property type="entry name" value="Proprotein convertase subtilisin/kexin type 5"/>
    <property type="match status" value="1"/>
</dbReference>
<comment type="caution">
    <text evidence="11">The sequence shown here is derived from an EMBL/GenBank/DDBJ whole genome shotgun (WGS) entry which is preliminary data.</text>
</comment>
<dbReference type="Proteomes" id="UP001219934">
    <property type="component" value="Unassembled WGS sequence"/>
</dbReference>
<keyword evidence="2" id="KW-0165">Cleavage on pair of basic residues</keyword>
<evidence type="ECO:0000256" key="3">
    <source>
        <dbReference type="ARBA" id="ARBA00022729"/>
    </source>
</evidence>
<comment type="caution">
    <text evidence="8">Lacks conserved residue(s) required for the propagation of feature annotation.</text>
</comment>
<feature type="non-terminal residue" evidence="11">
    <location>
        <position position="1"/>
    </location>
</feature>
<keyword evidence="6" id="KW-0865">Zymogen</keyword>
<dbReference type="PANTHER" id="PTHR42884">
    <property type="entry name" value="PROPROTEIN CONVERTASE SUBTILISIN/KEXIN-RELATED"/>
    <property type="match status" value="1"/>
</dbReference>
<evidence type="ECO:0000256" key="6">
    <source>
        <dbReference type="ARBA" id="ARBA00023145"/>
    </source>
</evidence>
<dbReference type="InterPro" id="IPR036852">
    <property type="entry name" value="Peptidase_S8/S53_dom_sf"/>
</dbReference>
<dbReference type="InterPro" id="IPR023827">
    <property type="entry name" value="Peptidase_S8_Asp-AS"/>
</dbReference>
<reference evidence="11" key="1">
    <citation type="submission" date="2022-11" db="EMBL/GenBank/DDBJ databases">
        <title>Chromosome-level genome of Pogonophryne albipinna.</title>
        <authorList>
            <person name="Jo E."/>
        </authorList>
    </citation>
    <scope>NUCLEOTIDE SEQUENCE</scope>
    <source>
        <strain evidence="11">SGF0006</strain>
        <tissue evidence="11">Muscle</tissue>
    </source>
</reference>
<dbReference type="AlphaFoldDB" id="A0AAD6B740"/>
<evidence type="ECO:0000256" key="7">
    <source>
        <dbReference type="ARBA" id="ARBA00023180"/>
    </source>
</evidence>
<dbReference type="EMBL" id="JAPTMU010000009">
    <property type="protein sequence ID" value="KAJ4937466.1"/>
    <property type="molecule type" value="Genomic_DNA"/>
</dbReference>
<keyword evidence="5" id="KW-0720">Serine protease</keyword>
<evidence type="ECO:0000256" key="8">
    <source>
        <dbReference type="PROSITE-ProRule" id="PRU01240"/>
    </source>
</evidence>
<keyword evidence="7" id="KW-0325">Glycoprotein</keyword>
<dbReference type="Gene3D" id="3.40.50.200">
    <property type="entry name" value="Peptidase S8/S53 domain"/>
    <property type="match status" value="1"/>
</dbReference>
<feature type="domain" description="Peptidase S8 pro-domain" evidence="10">
    <location>
        <begin position="33"/>
        <end position="107"/>
    </location>
</feature>
<dbReference type="PANTHER" id="PTHR42884:SF11">
    <property type="entry name" value="FURIN (PAIRED BASIC AMINO ACID CLEAVING ENZYME) B"/>
    <property type="match status" value="1"/>
</dbReference>
<keyword evidence="3 9" id="KW-0732">Signal</keyword>
<dbReference type="GO" id="GO:0000139">
    <property type="term" value="C:Golgi membrane"/>
    <property type="evidence" value="ECO:0007669"/>
    <property type="project" value="TreeGrafter"/>
</dbReference>
<dbReference type="SUPFAM" id="SSF52743">
    <property type="entry name" value="Subtilisin-like"/>
    <property type="match status" value="1"/>
</dbReference>
<protein>
    <recommendedName>
        <fullName evidence="10">Peptidase S8 pro-domain domain-containing protein</fullName>
    </recommendedName>
</protein>
<proteinExistence type="inferred from homology"/>
<keyword evidence="4" id="KW-0378">Hydrolase</keyword>
<name>A0AAD6B740_9TELE</name>
<feature type="signal peptide" evidence="9">
    <location>
        <begin position="1"/>
        <end position="26"/>
    </location>
</feature>
<dbReference type="SUPFAM" id="SSF54897">
    <property type="entry name" value="Protease propeptides/inhibitors"/>
    <property type="match status" value="1"/>
</dbReference>
<keyword evidence="12" id="KW-1185">Reference proteome</keyword>
<dbReference type="Pfam" id="PF16470">
    <property type="entry name" value="S8_pro-domain"/>
    <property type="match status" value="1"/>
</dbReference>
<keyword evidence="1" id="KW-0645">Protease</keyword>
<evidence type="ECO:0000256" key="1">
    <source>
        <dbReference type="ARBA" id="ARBA00022670"/>
    </source>
</evidence>
<evidence type="ECO:0000256" key="4">
    <source>
        <dbReference type="ARBA" id="ARBA00022801"/>
    </source>
</evidence>
<organism evidence="11 12">
    <name type="scientific">Pogonophryne albipinna</name>
    <dbReference type="NCBI Taxonomy" id="1090488"/>
    <lineage>
        <taxon>Eukaryota</taxon>
        <taxon>Metazoa</taxon>
        <taxon>Chordata</taxon>
        <taxon>Craniata</taxon>
        <taxon>Vertebrata</taxon>
        <taxon>Euteleostomi</taxon>
        <taxon>Actinopterygii</taxon>
        <taxon>Neopterygii</taxon>
        <taxon>Teleostei</taxon>
        <taxon>Neoteleostei</taxon>
        <taxon>Acanthomorphata</taxon>
        <taxon>Eupercaria</taxon>
        <taxon>Perciformes</taxon>
        <taxon>Notothenioidei</taxon>
        <taxon>Pogonophryne</taxon>
    </lineage>
</organism>
<gene>
    <name evidence="11" type="ORF">JOQ06_002101</name>
</gene>
<evidence type="ECO:0000313" key="12">
    <source>
        <dbReference type="Proteomes" id="UP001219934"/>
    </source>
</evidence>
<dbReference type="InterPro" id="IPR038466">
    <property type="entry name" value="S8_pro-domain_sf"/>
</dbReference>
<dbReference type="GO" id="GO:0004252">
    <property type="term" value="F:serine-type endopeptidase activity"/>
    <property type="evidence" value="ECO:0007669"/>
    <property type="project" value="InterPro"/>
</dbReference>
<accession>A0AAD6B740</accession>
<evidence type="ECO:0000259" key="10">
    <source>
        <dbReference type="Pfam" id="PF16470"/>
    </source>
</evidence>
<evidence type="ECO:0000256" key="2">
    <source>
        <dbReference type="ARBA" id="ARBA00022685"/>
    </source>
</evidence>
<dbReference type="PROSITE" id="PS00136">
    <property type="entry name" value="SUBTILASE_ASP"/>
    <property type="match status" value="1"/>
</dbReference>
<dbReference type="Gene3D" id="3.30.70.850">
    <property type="entry name" value="Peptidase S8, pro-domain"/>
    <property type="match status" value="1"/>
</dbReference>
<dbReference type="PROSITE" id="PS51892">
    <property type="entry name" value="SUBTILASE"/>
    <property type="match status" value="1"/>
</dbReference>
<comment type="similarity">
    <text evidence="8">Belongs to the peptidase S8 family.</text>
</comment>